<reference evidence="5 6" key="1">
    <citation type="submission" date="2022-01" db="EMBL/GenBank/DDBJ databases">
        <authorList>
            <person name="Won M."/>
            <person name="Kim S.-J."/>
            <person name="Kwon S.-W."/>
        </authorList>
    </citation>
    <scope>NUCLEOTIDE SEQUENCE [LARGE SCALE GENOMIC DNA]</scope>
    <source>
        <strain evidence="5 6">KCTC 23505</strain>
    </source>
</reference>
<dbReference type="PANTHER" id="PTHR48094">
    <property type="entry name" value="PROTEIN/NUCLEIC ACID DEGLYCASE DJ-1-RELATED"/>
    <property type="match status" value="1"/>
</dbReference>
<comment type="caution">
    <text evidence="5">The sequence shown here is derived from an EMBL/GenBank/DDBJ whole genome shotgun (WGS) entry which is preliminary data.</text>
</comment>
<feature type="domain" description="DJ-1/PfpI" evidence="4">
    <location>
        <begin position="26"/>
        <end position="223"/>
    </location>
</feature>
<dbReference type="InterPro" id="IPR029062">
    <property type="entry name" value="Class_I_gatase-like"/>
</dbReference>
<comment type="similarity">
    <text evidence="3">Belongs to the peptidase C56 family. HSP31-like subfamily.</text>
</comment>
<accession>A0ABS9DVF7</accession>
<keyword evidence="1" id="KW-0346">Stress response</keyword>
<dbReference type="PANTHER" id="PTHR48094:SF11">
    <property type="entry name" value="GLUTATHIONE-INDEPENDENT GLYOXALASE HSP31-RELATED"/>
    <property type="match status" value="1"/>
</dbReference>
<evidence type="ECO:0000259" key="4">
    <source>
        <dbReference type="Pfam" id="PF01965"/>
    </source>
</evidence>
<evidence type="ECO:0000313" key="5">
    <source>
        <dbReference type="EMBL" id="MCF3946725.1"/>
    </source>
</evidence>
<dbReference type="CDD" id="cd03141">
    <property type="entry name" value="GATase1_Hsp31_like"/>
    <property type="match status" value="1"/>
</dbReference>
<keyword evidence="2" id="KW-0456">Lyase</keyword>
<gene>
    <name evidence="5" type="ORF">L2A60_08530</name>
</gene>
<dbReference type="InterPro" id="IPR002818">
    <property type="entry name" value="DJ-1/PfpI"/>
</dbReference>
<name>A0ABS9DVF7_9PROT</name>
<dbReference type="SUPFAM" id="SSF52317">
    <property type="entry name" value="Class I glutamine amidotransferase-like"/>
    <property type="match status" value="1"/>
</dbReference>
<evidence type="ECO:0000256" key="1">
    <source>
        <dbReference type="ARBA" id="ARBA00023016"/>
    </source>
</evidence>
<organism evidence="5 6">
    <name type="scientific">Acidiphilium iwatense</name>
    <dbReference type="NCBI Taxonomy" id="768198"/>
    <lineage>
        <taxon>Bacteria</taxon>
        <taxon>Pseudomonadati</taxon>
        <taxon>Pseudomonadota</taxon>
        <taxon>Alphaproteobacteria</taxon>
        <taxon>Acetobacterales</taxon>
        <taxon>Acidocellaceae</taxon>
        <taxon>Acidiphilium</taxon>
    </lineage>
</organism>
<evidence type="ECO:0000256" key="3">
    <source>
        <dbReference type="ARBA" id="ARBA00038493"/>
    </source>
</evidence>
<protein>
    <submittedName>
        <fullName evidence="5">Type 1 glutamine amidotransferase domain-containing protein</fullName>
    </submittedName>
</protein>
<evidence type="ECO:0000313" key="6">
    <source>
        <dbReference type="Proteomes" id="UP001521209"/>
    </source>
</evidence>
<keyword evidence="5" id="KW-0315">Glutamine amidotransferase</keyword>
<keyword evidence="6" id="KW-1185">Reference proteome</keyword>
<proteinExistence type="inferred from homology"/>
<dbReference type="InterPro" id="IPR050325">
    <property type="entry name" value="Prot/Nucl_acid_deglycase"/>
</dbReference>
<dbReference type="Proteomes" id="UP001521209">
    <property type="component" value="Unassembled WGS sequence"/>
</dbReference>
<dbReference type="Gene3D" id="3.40.50.880">
    <property type="match status" value="1"/>
</dbReference>
<sequence>MGKILIVTTSHTSIPGTDDATGVWYEELAAPYCAFADAGYQVALASIRGGEVPIDARSLAETPLPEPVRRFHDDPAAIEAAHHSKPATSVDPGDFEAIFLPGGHGTMWDFPNNPVLATLIATMLDAGKIVASVCHGPAGFIGVTRLDGSPLIKGRSITCFSDSEERAVHLDDKVPFLLETTLRGLGAQVSVGPDFTPHIMEDGNLLTGQNPKSSEPLAQAVITALKAKQTKAA</sequence>
<dbReference type="Pfam" id="PF01965">
    <property type="entry name" value="DJ-1_PfpI"/>
    <property type="match status" value="1"/>
</dbReference>
<dbReference type="RefSeq" id="WP_235703962.1">
    <property type="nucleotide sequence ID" value="NZ_JAKGBZ010000013.1"/>
</dbReference>
<dbReference type="EMBL" id="JAKGBZ010000013">
    <property type="protein sequence ID" value="MCF3946725.1"/>
    <property type="molecule type" value="Genomic_DNA"/>
</dbReference>
<evidence type="ECO:0000256" key="2">
    <source>
        <dbReference type="ARBA" id="ARBA00023239"/>
    </source>
</evidence>